<keyword evidence="3" id="KW-1185">Reference proteome</keyword>
<dbReference type="Proteomes" id="UP000002280">
    <property type="component" value="Chromosome 4"/>
</dbReference>
<dbReference type="Pfam" id="PF15736">
    <property type="entry name" value="DUF4684"/>
    <property type="match status" value="1"/>
</dbReference>
<dbReference type="PANTHER" id="PTHR38493">
    <property type="entry name" value="CHROMOSOME 1 OPEN READING FRAME 167"/>
    <property type="match status" value="1"/>
</dbReference>
<proteinExistence type="predicted"/>
<evidence type="ECO:0000313" key="2">
    <source>
        <dbReference type="Ensembl" id="ENSMODP00000052170.1"/>
    </source>
</evidence>
<protein>
    <submittedName>
        <fullName evidence="2">Uncharacterized protein</fullName>
    </submittedName>
</protein>
<feature type="region of interest" description="Disordered" evidence="1">
    <location>
        <begin position="290"/>
        <end position="313"/>
    </location>
</feature>
<feature type="region of interest" description="Disordered" evidence="1">
    <location>
        <begin position="405"/>
        <end position="424"/>
    </location>
</feature>
<dbReference type="GeneTree" id="ENSGT00940000172665"/>
<dbReference type="OMA" id="RVEANLW"/>
<sequence length="978" mass="111259">MSLSFQKSSVNSLTLEARESRTLLRGCFRAWRCHLQKQWTLAKALRRRQLLQKSILAMRSSLRLREAQRELMKKKQGRALLAKSFQKWKDFSRNRRMRKLQTQSRTETSEEDSLPSQKGQQDKPFVSLGVVYEMEGTPEIKLYPKWKSGSGDRRVPTTQDLRQLAVFHLWHLREALAAQIHKEARAQAELGKKKLQRAFQAWRASTRDLARISPLVTRHRRAQLDRCFGIWRCHTQRKARCQGSLARWRLETLRRSLRQWVAMVGLQAAHSRAVAQLYLRRQRSWHLEVTAAHQGPSRGGHEPPRRAPGGRAKDSLEEACRKLKLHRVVLLWSRRLAQRRRADSFSQGMKLQLLRRSLRHWRQRVQAAAESPRASCPQELLVGFQDPEESSCGFLGCVVAPLGSSTPRSSSEGARSLTESSGSFGSLAGDDAPWVLALGFRPPPSEASKTWRICVPSGQEHPGPRKQSPTYPFLGAEARGQRKAVQVPTDPGHLESLWQEEGCQEGSRQAPEANQHRQITHQTRVIRSPNQEAARGACQEQTCPKPVWGADQEALRRPPTSGHRFSSSGQQALGELCPGWSQPRASFPKKRVFGKWPPEASMQRTPASCQEPSSLQMPLVVPAEDSHPQGQDWRAEGSRIYRAKRHCLLRGPWAHWNTALPRGAPSRQLAEEEEESTPVGPGPRIKARLPWRPAIRGHGTLCADPNTLMKQASNYWTRAITLAQAKQKHCSHIGQRKLRKLSVSLGAPKQGFLLASSPYCALHCSSFQLWLQLYRKQGRAKGLTSQELGKATRQGGGSSRTILIPKSKDHWKAAMLKGTWLERKYLQRWRHEVMLRRFHSQQKTRRLAEVWQCWIDAQGAEQLGRTLVRQWWLEWGWEKWRRQWLQLQVGLRLQDSRISILSQAFGRWYQSWAAQVPRRGSASQLSGVEGQALPAPLGVPPSGEEVQLCPIPSHPTHKSWLEKSPANMSGNILMENSC</sequence>
<dbReference type="InParanoid" id="A0A5F8GX71"/>
<dbReference type="Bgee" id="ENSMODG00000044923">
    <property type="expression patterns" value="Expressed in testis and 15 other cell types or tissues"/>
</dbReference>
<feature type="region of interest" description="Disordered" evidence="1">
    <location>
        <begin position="664"/>
        <end position="687"/>
    </location>
</feature>
<name>A0A5F8GX71_MONDO</name>
<feature type="region of interest" description="Disordered" evidence="1">
    <location>
        <begin position="96"/>
        <end position="121"/>
    </location>
</feature>
<dbReference type="PANTHER" id="PTHR38493:SF1">
    <property type="entry name" value="SFI1 SPINDLE BODY DOMAIN-CONTAINING PROTEIN"/>
    <property type="match status" value="1"/>
</dbReference>
<accession>A0A5F8GX71</accession>
<evidence type="ECO:0000313" key="3">
    <source>
        <dbReference type="Proteomes" id="UP000002280"/>
    </source>
</evidence>
<dbReference type="Ensembl" id="ENSMODT00000088505.1">
    <property type="protein sequence ID" value="ENSMODP00000052170.1"/>
    <property type="gene ID" value="ENSMODG00000044923.1"/>
</dbReference>
<reference evidence="2" key="3">
    <citation type="submission" date="2025-09" db="UniProtKB">
        <authorList>
            <consortium name="Ensembl"/>
        </authorList>
    </citation>
    <scope>IDENTIFICATION</scope>
</reference>
<evidence type="ECO:0000256" key="1">
    <source>
        <dbReference type="SAM" id="MobiDB-lite"/>
    </source>
</evidence>
<organism evidence="2 3">
    <name type="scientific">Monodelphis domestica</name>
    <name type="common">Gray short-tailed opossum</name>
    <dbReference type="NCBI Taxonomy" id="13616"/>
    <lineage>
        <taxon>Eukaryota</taxon>
        <taxon>Metazoa</taxon>
        <taxon>Chordata</taxon>
        <taxon>Craniata</taxon>
        <taxon>Vertebrata</taxon>
        <taxon>Euteleostomi</taxon>
        <taxon>Mammalia</taxon>
        <taxon>Metatheria</taxon>
        <taxon>Didelphimorphia</taxon>
        <taxon>Didelphidae</taxon>
        <taxon>Monodelphis</taxon>
    </lineage>
</organism>
<reference evidence="2 3" key="1">
    <citation type="journal article" date="2007" name="Nature">
        <title>Genome of the marsupial Monodelphis domestica reveals innovation in non-coding sequences.</title>
        <authorList>
            <person name="Mikkelsen T.S."/>
            <person name="Wakefield M.J."/>
            <person name="Aken B."/>
            <person name="Amemiya C.T."/>
            <person name="Chang J.L."/>
            <person name="Duke S."/>
            <person name="Garber M."/>
            <person name="Gentles A.J."/>
            <person name="Goodstadt L."/>
            <person name="Heger A."/>
            <person name="Jurka J."/>
            <person name="Kamal M."/>
            <person name="Mauceli E."/>
            <person name="Searle S.M."/>
            <person name="Sharpe T."/>
            <person name="Baker M.L."/>
            <person name="Batzer M.A."/>
            <person name="Benos P.V."/>
            <person name="Belov K."/>
            <person name="Clamp M."/>
            <person name="Cook A."/>
            <person name="Cuff J."/>
            <person name="Das R."/>
            <person name="Davidow L."/>
            <person name="Deakin J.E."/>
            <person name="Fazzari M.J."/>
            <person name="Glass J.L."/>
            <person name="Grabherr M."/>
            <person name="Greally J.M."/>
            <person name="Gu W."/>
            <person name="Hore T.A."/>
            <person name="Huttley G.A."/>
            <person name="Kleber M."/>
            <person name="Jirtle R.L."/>
            <person name="Koina E."/>
            <person name="Lee J.T."/>
            <person name="Mahony S."/>
            <person name="Marra M.A."/>
            <person name="Miller R.D."/>
            <person name="Nicholls R.D."/>
            <person name="Oda M."/>
            <person name="Papenfuss A.T."/>
            <person name="Parra Z.E."/>
            <person name="Pollock D.D."/>
            <person name="Ray D.A."/>
            <person name="Schein J.E."/>
            <person name="Speed T.P."/>
            <person name="Thompson K."/>
            <person name="VandeBerg J.L."/>
            <person name="Wade C.M."/>
            <person name="Walker J.A."/>
            <person name="Waters P.D."/>
            <person name="Webber C."/>
            <person name="Weidman J.R."/>
            <person name="Xie X."/>
            <person name="Zody M.C."/>
            <person name="Baldwin J."/>
            <person name="Abdouelleil A."/>
            <person name="Abdulkadir J."/>
            <person name="Abebe A."/>
            <person name="Abera B."/>
            <person name="Abreu J."/>
            <person name="Acer S.C."/>
            <person name="Aftuck L."/>
            <person name="Alexander A."/>
            <person name="An P."/>
            <person name="Anderson E."/>
            <person name="Anderson S."/>
            <person name="Arachi H."/>
            <person name="Azer M."/>
            <person name="Bachantsang P."/>
            <person name="Barry A."/>
            <person name="Bayul T."/>
            <person name="Berlin A."/>
            <person name="Bessette D."/>
            <person name="Bloom T."/>
            <person name="Bloom T."/>
            <person name="Boguslavskiy L."/>
            <person name="Bonnet C."/>
            <person name="Boukhgalter B."/>
            <person name="Bourzgui I."/>
            <person name="Brown A."/>
            <person name="Cahill P."/>
            <person name="Channer S."/>
            <person name="Cheshatsang Y."/>
            <person name="Chuda L."/>
            <person name="Citroen M."/>
            <person name="Collymore A."/>
            <person name="Cooke P."/>
            <person name="Costello M."/>
            <person name="D'Aco K."/>
            <person name="Daza R."/>
            <person name="De Haan G."/>
            <person name="DeGray S."/>
            <person name="DeMaso C."/>
            <person name="Dhargay N."/>
            <person name="Dooley K."/>
            <person name="Dooley E."/>
            <person name="Doricent M."/>
            <person name="Dorje P."/>
            <person name="Dorjee K."/>
            <person name="Dupes A."/>
            <person name="Elong R."/>
            <person name="Falk J."/>
            <person name="Farina A."/>
            <person name="Faro S."/>
            <person name="Ferguson D."/>
            <person name="Fisher S."/>
            <person name="Foley C.D."/>
            <person name="Franke A."/>
            <person name="Friedrich D."/>
            <person name="Gadbois L."/>
            <person name="Gearin G."/>
            <person name="Gearin C.R."/>
            <person name="Giannoukos G."/>
            <person name="Goode T."/>
            <person name="Graham J."/>
            <person name="Grandbois E."/>
            <person name="Grewal S."/>
            <person name="Gyaltsen K."/>
            <person name="Hafez N."/>
            <person name="Hagos B."/>
            <person name="Hall J."/>
            <person name="Henson C."/>
            <person name="Hollinger A."/>
            <person name="Honan T."/>
            <person name="Huard M.D."/>
            <person name="Hughes L."/>
            <person name="Hurhula B."/>
            <person name="Husby M.E."/>
            <person name="Kamat A."/>
            <person name="Kanga B."/>
            <person name="Kashin S."/>
            <person name="Khazanovich D."/>
            <person name="Kisner P."/>
            <person name="Lance K."/>
            <person name="Lara M."/>
            <person name="Lee W."/>
            <person name="Lennon N."/>
            <person name="Letendre F."/>
            <person name="LeVine R."/>
            <person name="Lipovsky A."/>
            <person name="Liu X."/>
            <person name="Liu J."/>
            <person name="Liu S."/>
            <person name="Lokyitsang T."/>
            <person name="Lokyitsang Y."/>
            <person name="Lubonja R."/>
            <person name="Lui A."/>
            <person name="MacDonald P."/>
            <person name="Magnisalis V."/>
            <person name="Maru K."/>
            <person name="Matthews C."/>
            <person name="McCusker W."/>
            <person name="McDonough S."/>
            <person name="Mehta T."/>
            <person name="Meldrim J."/>
            <person name="Meneus L."/>
            <person name="Mihai O."/>
            <person name="Mihalev A."/>
            <person name="Mihova T."/>
            <person name="Mittelman R."/>
            <person name="Mlenga V."/>
            <person name="Montmayeur A."/>
            <person name="Mulrain L."/>
            <person name="Navidi A."/>
            <person name="Naylor J."/>
            <person name="Negash T."/>
            <person name="Nguyen T."/>
            <person name="Nguyen N."/>
            <person name="Nicol R."/>
            <person name="Norbu C."/>
            <person name="Norbu N."/>
            <person name="Novod N."/>
            <person name="O'Neill B."/>
            <person name="Osman S."/>
            <person name="Markiewicz E."/>
            <person name="Oyono O.L."/>
            <person name="Patti C."/>
            <person name="Phunkhang P."/>
            <person name="Pierre F."/>
            <person name="Priest M."/>
            <person name="Raghuraman S."/>
            <person name="Rege F."/>
            <person name="Reyes R."/>
            <person name="Rise C."/>
            <person name="Rogov P."/>
            <person name="Ross K."/>
            <person name="Ryan E."/>
            <person name="Settipalli S."/>
            <person name="Shea T."/>
            <person name="Sherpa N."/>
            <person name="Shi L."/>
            <person name="Shih D."/>
            <person name="Sparrow T."/>
            <person name="Spaulding J."/>
            <person name="Stalker J."/>
            <person name="Stange-Thomann N."/>
            <person name="Stavropoulos S."/>
            <person name="Stone C."/>
            <person name="Strader C."/>
            <person name="Tesfaye S."/>
            <person name="Thomson T."/>
            <person name="Thoulutsang Y."/>
            <person name="Thoulutsang D."/>
            <person name="Topham K."/>
            <person name="Topping I."/>
            <person name="Tsamla T."/>
            <person name="Vassiliev H."/>
            <person name="Vo A."/>
            <person name="Wangchuk T."/>
            <person name="Wangdi T."/>
            <person name="Weiand M."/>
            <person name="Wilkinson J."/>
            <person name="Wilson A."/>
            <person name="Yadav S."/>
            <person name="Young G."/>
            <person name="Yu Q."/>
            <person name="Zembek L."/>
            <person name="Zhong D."/>
            <person name="Zimmer A."/>
            <person name="Zwirko Z."/>
            <person name="Jaffe D.B."/>
            <person name="Alvarez P."/>
            <person name="Brockman W."/>
            <person name="Butler J."/>
            <person name="Chin C."/>
            <person name="Gnerre S."/>
            <person name="MacCallum I."/>
            <person name="Graves J.A."/>
            <person name="Ponting C.P."/>
            <person name="Breen M."/>
            <person name="Samollow P.B."/>
            <person name="Lander E.S."/>
            <person name="Lindblad-Toh K."/>
        </authorList>
    </citation>
    <scope>NUCLEOTIDE SEQUENCE [LARGE SCALE GENOMIC DNA]</scope>
</reference>
<reference evidence="2" key="2">
    <citation type="submission" date="2025-08" db="UniProtKB">
        <authorList>
            <consortium name="Ensembl"/>
        </authorList>
    </citation>
    <scope>IDENTIFICATION</scope>
</reference>
<dbReference type="AlphaFoldDB" id="A0A5F8GX71"/>
<feature type="compositionally biased region" description="Basic and acidic residues" evidence="1">
    <location>
        <begin position="299"/>
        <end position="313"/>
    </location>
</feature>
<dbReference type="InterPro" id="IPR031473">
    <property type="entry name" value="DUF4684"/>
</dbReference>